<dbReference type="AlphaFoldDB" id="A0A6J3MAE6"/>
<dbReference type="RefSeq" id="XP_033462036.1">
    <property type="nucleotide sequence ID" value="XM_033607399.1"/>
</dbReference>
<organism evidence="4">
    <name type="scientific">Dissoconium aciculare CBS 342.82</name>
    <dbReference type="NCBI Taxonomy" id="1314786"/>
    <lineage>
        <taxon>Eukaryota</taxon>
        <taxon>Fungi</taxon>
        <taxon>Dikarya</taxon>
        <taxon>Ascomycota</taxon>
        <taxon>Pezizomycotina</taxon>
        <taxon>Dothideomycetes</taxon>
        <taxon>Dothideomycetidae</taxon>
        <taxon>Mycosphaerellales</taxon>
        <taxon>Dissoconiaceae</taxon>
        <taxon>Dissoconium</taxon>
    </lineage>
</organism>
<protein>
    <recommendedName>
        <fullName evidence="2">SMP domain-containing protein</fullName>
    </recommendedName>
</protein>
<dbReference type="GeneID" id="54365199"/>
<feature type="compositionally biased region" description="Gly residues" evidence="1">
    <location>
        <begin position="56"/>
        <end position="70"/>
    </location>
</feature>
<evidence type="ECO:0000313" key="3">
    <source>
        <dbReference type="Proteomes" id="UP000504637"/>
    </source>
</evidence>
<feature type="region of interest" description="Disordered" evidence="1">
    <location>
        <begin position="1"/>
        <end position="80"/>
    </location>
</feature>
<dbReference type="Pfam" id="PF04927">
    <property type="entry name" value="SMP"/>
    <property type="match status" value="1"/>
</dbReference>
<reference evidence="4" key="3">
    <citation type="submission" date="2025-08" db="UniProtKB">
        <authorList>
            <consortium name="RefSeq"/>
        </authorList>
    </citation>
    <scope>IDENTIFICATION</scope>
    <source>
        <strain evidence="4">CBS 342.82</strain>
    </source>
</reference>
<feature type="compositionally biased region" description="Low complexity" evidence="1">
    <location>
        <begin position="38"/>
        <end position="55"/>
    </location>
</feature>
<feature type="compositionally biased region" description="Low complexity" evidence="1">
    <location>
        <begin position="1"/>
        <end position="14"/>
    </location>
</feature>
<proteinExistence type="predicted"/>
<feature type="compositionally biased region" description="Low complexity" evidence="1">
    <location>
        <begin position="71"/>
        <end position="80"/>
    </location>
</feature>
<sequence length="80" mass="7931">MSSSKSQSSNQMSKADAERIQSATAKSGGDMSSGGFPARAQSAADRNANAANMSGDMGGKMGSDMGGKMGGDMSSGSKKD</sequence>
<feature type="domain" description="SMP" evidence="2">
    <location>
        <begin position="13"/>
        <end position="49"/>
    </location>
</feature>
<keyword evidence="3" id="KW-1185">Reference proteome</keyword>
<gene>
    <name evidence="4" type="ORF">K489DRAFT_407714</name>
</gene>
<reference evidence="4" key="1">
    <citation type="submission" date="2020-01" db="EMBL/GenBank/DDBJ databases">
        <authorList>
            <consortium name="DOE Joint Genome Institute"/>
            <person name="Haridas S."/>
            <person name="Albert R."/>
            <person name="Binder M."/>
            <person name="Bloem J."/>
            <person name="Labutti K."/>
            <person name="Salamov A."/>
            <person name="Andreopoulos B."/>
            <person name="Baker S.E."/>
            <person name="Barry K."/>
            <person name="Bills G."/>
            <person name="Bluhm B.H."/>
            <person name="Cannon C."/>
            <person name="Castanera R."/>
            <person name="Culley D.E."/>
            <person name="Daum C."/>
            <person name="Ezra D."/>
            <person name="Gonzalez J.B."/>
            <person name="Henrissat B."/>
            <person name="Kuo A."/>
            <person name="Liang C."/>
            <person name="Lipzen A."/>
            <person name="Lutzoni F."/>
            <person name="Magnuson J."/>
            <person name="Mondo S."/>
            <person name="Nolan M."/>
            <person name="Ohm R."/>
            <person name="Pangilinan J."/>
            <person name="Park H.-J."/>
            <person name="Ramirez L."/>
            <person name="Alfaro M."/>
            <person name="Sun H."/>
            <person name="Tritt A."/>
            <person name="Yoshinaga Y."/>
            <person name="Zwiers L.-H."/>
            <person name="Turgeon B.G."/>
            <person name="Goodwin S.B."/>
            <person name="Spatafora J.W."/>
            <person name="Crous P.W."/>
            <person name="Grigoriev I.V."/>
        </authorList>
    </citation>
    <scope>NUCLEOTIDE SEQUENCE</scope>
    <source>
        <strain evidence="4">CBS 342.82</strain>
    </source>
</reference>
<evidence type="ECO:0000259" key="2">
    <source>
        <dbReference type="Pfam" id="PF04927"/>
    </source>
</evidence>
<evidence type="ECO:0000256" key="1">
    <source>
        <dbReference type="SAM" id="MobiDB-lite"/>
    </source>
</evidence>
<evidence type="ECO:0000313" key="4">
    <source>
        <dbReference type="RefSeq" id="XP_033462036.1"/>
    </source>
</evidence>
<accession>A0A6J3MAE6</accession>
<name>A0A6J3MAE6_9PEZI</name>
<reference evidence="4" key="2">
    <citation type="submission" date="2020-04" db="EMBL/GenBank/DDBJ databases">
        <authorList>
            <consortium name="NCBI Genome Project"/>
        </authorList>
    </citation>
    <scope>NUCLEOTIDE SEQUENCE</scope>
    <source>
        <strain evidence="4">CBS 342.82</strain>
    </source>
</reference>
<dbReference type="Proteomes" id="UP000504637">
    <property type="component" value="Unplaced"/>
</dbReference>
<dbReference type="InterPro" id="IPR007011">
    <property type="entry name" value="LEA_SMP_dom"/>
</dbReference>